<dbReference type="Proteomes" id="UP001364617">
    <property type="component" value="Unassembled WGS sequence"/>
</dbReference>
<dbReference type="EMBL" id="JAYKXH010000003">
    <property type="protein sequence ID" value="KAK7173673.1"/>
    <property type="molecule type" value="Genomic_DNA"/>
</dbReference>
<reference evidence="3 4" key="1">
    <citation type="submission" date="2024-02" db="EMBL/GenBank/DDBJ databases">
        <title>Chromosome-level genome assembly of the Eurasian Minnow (Phoxinus phoxinus).</title>
        <authorList>
            <person name="Oriowo T.O."/>
            <person name="Martin S."/>
            <person name="Stange M."/>
            <person name="Chrysostomakis Y."/>
            <person name="Brown T."/>
            <person name="Winkler S."/>
            <person name="Kukowka S."/>
            <person name="Myers E.W."/>
            <person name="Bohne A."/>
        </authorList>
    </citation>
    <scope>NUCLEOTIDE SEQUENCE [LARGE SCALE GENOMIC DNA]</scope>
    <source>
        <strain evidence="3">ZFMK-TIS-60720</strain>
        <tissue evidence="3">Whole Organism</tissue>
    </source>
</reference>
<dbReference type="AlphaFoldDB" id="A0AAN9DH83"/>
<feature type="transmembrane region" description="Helical" evidence="2">
    <location>
        <begin position="96"/>
        <end position="115"/>
    </location>
</feature>
<sequence>MSFIPRINFSYELQDTIHTLREENANLHHRLKNLTQTLRELRKLLLDHSHASTVDHDSDQIHAWNEWIKNGLSTETHLMLEQAFCLPHLHASANLYFPQEILLVLSGLIWIWILLM</sequence>
<evidence type="ECO:0000256" key="2">
    <source>
        <dbReference type="SAM" id="Phobius"/>
    </source>
</evidence>
<evidence type="ECO:0000313" key="3">
    <source>
        <dbReference type="EMBL" id="KAK7173673.1"/>
    </source>
</evidence>
<keyword evidence="1" id="KW-0175">Coiled coil</keyword>
<keyword evidence="2" id="KW-0812">Transmembrane</keyword>
<keyword evidence="2" id="KW-0472">Membrane</keyword>
<protein>
    <submittedName>
        <fullName evidence="3">Uncharacterized protein</fullName>
    </submittedName>
</protein>
<proteinExistence type="predicted"/>
<keyword evidence="4" id="KW-1185">Reference proteome</keyword>
<name>A0AAN9DH83_9TELE</name>
<feature type="coiled-coil region" evidence="1">
    <location>
        <begin position="17"/>
        <end position="51"/>
    </location>
</feature>
<evidence type="ECO:0000256" key="1">
    <source>
        <dbReference type="SAM" id="Coils"/>
    </source>
</evidence>
<organism evidence="3 4">
    <name type="scientific">Phoxinus phoxinus</name>
    <name type="common">Eurasian minnow</name>
    <dbReference type="NCBI Taxonomy" id="58324"/>
    <lineage>
        <taxon>Eukaryota</taxon>
        <taxon>Metazoa</taxon>
        <taxon>Chordata</taxon>
        <taxon>Craniata</taxon>
        <taxon>Vertebrata</taxon>
        <taxon>Euteleostomi</taxon>
        <taxon>Actinopterygii</taxon>
        <taxon>Neopterygii</taxon>
        <taxon>Teleostei</taxon>
        <taxon>Ostariophysi</taxon>
        <taxon>Cypriniformes</taxon>
        <taxon>Leuciscidae</taxon>
        <taxon>Phoxininae</taxon>
        <taxon>Phoxinus</taxon>
    </lineage>
</organism>
<keyword evidence="2" id="KW-1133">Transmembrane helix</keyword>
<comment type="caution">
    <text evidence="3">The sequence shown here is derived from an EMBL/GenBank/DDBJ whole genome shotgun (WGS) entry which is preliminary data.</text>
</comment>
<evidence type="ECO:0000313" key="4">
    <source>
        <dbReference type="Proteomes" id="UP001364617"/>
    </source>
</evidence>
<gene>
    <name evidence="3" type="ORF">R3I93_003483</name>
</gene>
<accession>A0AAN9DH83</accession>